<feature type="transmembrane region" description="Helical" evidence="14">
    <location>
        <begin position="509"/>
        <end position="542"/>
    </location>
</feature>
<keyword evidence="4" id="KW-0645">Protease</keyword>
<keyword evidence="6" id="KW-0479">Metal-binding</keyword>
<dbReference type="PANTHER" id="PTHR12147">
    <property type="entry name" value="METALLOPEPTIDASE M28 FAMILY MEMBER"/>
    <property type="match status" value="1"/>
</dbReference>
<feature type="non-terminal residue" evidence="18">
    <location>
        <position position="1"/>
    </location>
</feature>
<feature type="transmembrane region" description="Helical" evidence="14">
    <location>
        <begin position="468"/>
        <end position="489"/>
    </location>
</feature>
<dbReference type="Pfam" id="PF22249">
    <property type="entry name" value="ERMP1-TM"/>
    <property type="match status" value="1"/>
</dbReference>
<dbReference type="InterPro" id="IPR048024">
    <property type="entry name" value="Fxna-like_M28_dom"/>
</dbReference>
<organism evidence="18 19">
    <name type="scientific">Owenia fusiformis</name>
    <name type="common">Polychaete worm</name>
    <dbReference type="NCBI Taxonomy" id="6347"/>
    <lineage>
        <taxon>Eukaryota</taxon>
        <taxon>Metazoa</taxon>
        <taxon>Spiralia</taxon>
        <taxon>Lophotrochozoa</taxon>
        <taxon>Annelida</taxon>
        <taxon>Polychaeta</taxon>
        <taxon>Sedentaria</taxon>
        <taxon>Canalipalpata</taxon>
        <taxon>Sabellida</taxon>
        <taxon>Oweniida</taxon>
        <taxon>Oweniidae</taxon>
        <taxon>Owenia</taxon>
    </lineage>
</organism>
<evidence type="ECO:0000256" key="10">
    <source>
        <dbReference type="ARBA" id="ARBA00022989"/>
    </source>
</evidence>
<evidence type="ECO:0000259" key="17">
    <source>
        <dbReference type="Pfam" id="PF22249"/>
    </source>
</evidence>
<dbReference type="Proteomes" id="UP000749559">
    <property type="component" value="Unassembled WGS sequence"/>
</dbReference>
<keyword evidence="5 14" id="KW-0812">Transmembrane</keyword>
<evidence type="ECO:0000313" key="19">
    <source>
        <dbReference type="Proteomes" id="UP000749559"/>
    </source>
</evidence>
<evidence type="ECO:0000256" key="6">
    <source>
        <dbReference type="ARBA" id="ARBA00022723"/>
    </source>
</evidence>
<evidence type="ECO:0000256" key="11">
    <source>
        <dbReference type="ARBA" id="ARBA00023049"/>
    </source>
</evidence>
<evidence type="ECO:0000256" key="13">
    <source>
        <dbReference type="ARBA" id="ARBA00023180"/>
    </source>
</evidence>
<dbReference type="FunFam" id="3.40.630.10:FF:000008">
    <property type="entry name" value="Endoplasmic reticulum metallopeptidase 1"/>
    <property type="match status" value="1"/>
</dbReference>
<dbReference type="Pfam" id="PF04389">
    <property type="entry name" value="Peptidase_M28"/>
    <property type="match status" value="1"/>
</dbReference>
<comment type="cofactor">
    <cofactor evidence="1">
        <name>Zn(2+)</name>
        <dbReference type="ChEBI" id="CHEBI:29105"/>
    </cofactor>
</comment>
<evidence type="ECO:0000256" key="7">
    <source>
        <dbReference type="ARBA" id="ARBA00022801"/>
    </source>
</evidence>
<evidence type="ECO:0000256" key="2">
    <source>
        <dbReference type="ARBA" id="ARBA00004477"/>
    </source>
</evidence>
<evidence type="ECO:0000256" key="1">
    <source>
        <dbReference type="ARBA" id="ARBA00001947"/>
    </source>
</evidence>
<keyword evidence="13" id="KW-0325">Glycoprotein</keyword>
<dbReference type="EMBL" id="CAIIXF020000001">
    <property type="protein sequence ID" value="CAH1774986.1"/>
    <property type="molecule type" value="Genomic_DNA"/>
</dbReference>
<evidence type="ECO:0000259" key="16">
    <source>
        <dbReference type="Pfam" id="PF22248"/>
    </source>
</evidence>
<dbReference type="GO" id="GO:0046872">
    <property type="term" value="F:metal ion binding"/>
    <property type="evidence" value="ECO:0007669"/>
    <property type="project" value="UniProtKB-KW"/>
</dbReference>
<feature type="domain" description="Peptidase M28" evidence="15">
    <location>
        <begin position="159"/>
        <end position="351"/>
    </location>
</feature>
<feature type="transmembrane region" description="Helical" evidence="14">
    <location>
        <begin position="44"/>
        <end position="62"/>
    </location>
</feature>
<feature type="transmembrane region" description="Helical" evidence="14">
    <location>
        <begin position="638"/>
        <end position="658"/>
    </location>
</feature>
<dbReference type="InterPro" id="IPR053974">
    <property type="entry name" value="ERMP1_1-A_TM"/>
</dbReference>
<comment type="subcellular location">
    <subcellularLocation>
        <location evidence="2">Endoplasmic reticulum membrane</location>
        <topology evidence="2">Multi-pass membrane protein</topology>
    </subcellularLocation>
</comment>
<keyword evidence="12 14" id="KW-0472">Membrane</keyword>
<keyword evidence="9" id="KW-0862">Zinc</keyword>
<dbReference type="Gene3D" id="3.40.630.10">
    <property type="entry name" value="Zn peptidases"/>
    <property type="match status" value="1"/>
</dbReference>
<comment type="similarity">
    <text evidence="3">Belongs to the peptidase M28 family.</text>
</comment>
<evidence type="ECO:0000256" key="12">
    <source>
        <dbReference type="ARBA" id="ARBA00023136"/>
    </source>
</evidence>
<gene>
    <name evidence="18" type="ORF">OFUS_LOCUS2348</name>
</gene>
<evidence type="ECO:0008006" key="20">
    <source>
        <dbReference type="Google" id="ProtNLM"/>
    </source>
</evidence>
<evidence type="ECO:0000256" key="9">
    <source>
        <dbReference type="ARBA" id="ARBA00022833"/>
    </source>
</evidence>
<accession>A0A8S4N177</accession>
<dbReference type="InterPro" id="IPR045175">
    <property type="entry name" value="M28_fam"/>
</dbReference>
<keyword evidence="7" id="KW-0378">Hydrolase</keyword>
<feature type="transmembrane region" description="Helical" evidence="14">
    <location>
        <begin position="604"/>
        <end position="626"/>
    </location>
</feature>
<keyword evidence="11" id="KW-0482">Metalloprotease</keyword>
<feature type="domain" description="Endoplasmic reticulum metallopeptidase 1/1-A TM" evidence="17">
    <location>
        <begin position="426"/>
        <end position="646"/>
    </location>
</feature>
<evidence type="ECO:0000256" key="5">
    <source>
        <dbReference type="ARBA" id="ARBA00022692"/>
    </source>
</evidence>
<evidence type="ECO:0000313" key="18">
    <source>
        <dbReference type="EMBL" id="CAH1774986.1"/>
    </source>
</evidence>
<dbReference type="OrthoDB" id="7887808at2759"/>
<evidence type="ECO:0000256" key="8">
    <source>
        <dbReference type="ARBA" id="ARBA00022824"/>
    </source>
</evidence>
<dbReference type="Pfam" id="PF22248">
    <property type="entry name" value="ERMP1_C"/>
    <property type="match status" value="1"/>
</dbReference>
<dbReference type="PANTHER" id="PTHR12147:SF22">
    <property type="entry name" value="ENDOPLASMIC RETICULUM METALLOPEPTIDASE 1"/>
    <property type="match status" value="1"/>
</dbReference>
<sequence>FQNMAANVRQRTVHGQSKNVENNHFFDADLDKTNGRERRYLKEYIWLIVFLFVGSCFAIIHFEDNRFPEAKTVANANPEDFVEERARQYLLSLTDLGPRPVGSHANEVLAPKILLEHLHQIKSRLSPASELEIDVQNVTGSFTLKFLGEFSSYYENVNNVLAKLGPKGGSQHSLLVNCHYDSVIDSPGASDDAISCALMMEALNVLATRPYALPHNVIFIFNGAEENILQASHGFITQHPWAKSVRAFYNLEAAGAGGRELVFQTGPEHPWLIQTYAQSAKYPFASIFGQEVFESGLIPSDTDFRIYRDYGGVPGIDVAYVSNGYVYHTKYDDPDRIPPGCMQRGGENLLSSIKALASSPYLAEPGEYRHGTMVFFDFIGYFLVLYPERMGIILNSMTVLVVFIGILRKVVGRDKMQQQGFQGSLYIKHLMIAAGFLLFNWTLVILTSLALGFFMYTVGRPMCWFSHHLFMVPMYVVPGVLLSLTLHSFIKEKFYKNVFDLYNVERVYFDAHICMVSLLLGFMTYKGVCSAVIVLVWVLFPLCIRDRGCQFLNVKLSGNPTKLLTVHLVSLAFPSLIGMYPIYGVTEMFVPVMGRVGTEAIPDVFIAGLMAVSVVSHMGYHIGLIYITENLSTLRRGLLAIFLFFLALMLFTPLGFPYRANEQFPTKQRSILHHIDRRIHNLEGQITKEDSGIWLIPFDQYSIEPLKQANVSALQNVTPLECSGPYCGVPYYFPMLMLMRTTYYLPAPKLNAEPRVAMTWNREINGNRQRLTFEATGPNHINVFIQLRDGVSIVEWSIGSGHPSPTLTPDGIKEQTYFIYYSYGSKPQGPWKFWIDVQVSPDVDTSNGILELALAGHYAYGPYKMTAPMQEFIDTLPDWSYPVGWSATYDSWVF</sequence>
<evidence type="ECO:0000256" key="4">
    <source>
        <dbReference type="ARBA" id="ARBA00022670"/>
    </source>
</evidence>
<keyword evidence="8" id="KW-0256">Endoplasmic reticulum</keyword>
<keyword evidence="19" id="KW-1185">Reference proteome</keyword>
<name>A0A8S4N177_OWEFU</name>
<feature type="transmembrane region" description="Helical" evidence="14">
    <location>
        <begin position="392"/>
        <end position="411"/>
    </location>
</feature>
<evidence type="ECO:0000259" key="15">
    <source>
        <dbReference type="Pfam" id="PF04389"/>
    </source>
</evidence>
<dbReference type="AlphaFoldDB" id="A0A8S4N177"/>
<proteinExistence type="inferred from homology"/>
<dbReference type="GO" id="GO:0008235">
    <property type="term" value="F:metalloexopeptidase activity"/>
    <property type="evidence" value="ECO:0007669"/>
    <property type="project" value="InterPro"/>
</dbReference>
<dbReference type="GO" id="GO:0006508">
    <property type="term" value="P:proteolysis"/>
    <property type="evidence" value="ECO:0007669"/>
    <property type="project" value="UniProtKB-KW"/>
</dbReference>
<comment type="caution">
    <text evidence="18">The sequence shown here is derived from an EMBL/GenBank/DDBJ whole genome shotgun (WGS) entry which is preliminary data.</text>
</comment>
<keyword evidence="10 14" id="KW-1133">Transmembrane helix</keyword>
<evidence type="ECO:0000256" key="3">
    <source>
        <dbReference type="ARBA" id="ARBA00010918"/>
    </source>
</evidence>
<dbReference type="GO" id="GO:0005789">
    <property type="term" value="C:endoplasmic reticulum membrane"/>
    <property type="evidence" value="ECO:0007669"/>
    <property type="project" value="UniProtKB-SubCell"/>
</dbReference>
<evidence type="ECO:0000256" key="14">
    <source>
        <dbReference type="SAM" id="Phobius"/>
    </source>
</evidence>
<dbReference type="InterPro" id="IPR007484">
    <property type="entry name" value="Peptidase_M28"/>
</dbReference>
<dbReference type="CDD" id="cd03875">
    <property type="entry name" value="M28_Fxna_like"/>
    <property type="match status" value="1"/>
</dbReference>
<reference evidence="18" key="1">
    <citation type="submission" date="2022-03" db="EMBL/GenBank/DDBJ databases">
        <authorList>
            <person name="Martin C."/>
        </authorList>
    </citation>
    <scope>NUCLEOTIDE SEQUENCE</scope>
</reference>
<feature type="transmembrane region" description="Helical" evidence="14">
    <location>
        <begin position="431"/>
        <end position="456"/>
    </location>
</feature>
<protein>
    <recommendedName>
        <fullName evidence="20">Endoplasmic reticulum metallopeptidase 1</fullName>
    </recommendedName>
</protein>
<feature type="domain" description="Endoplasmic reticulum metallopeptidase 1-like C-terminal" evidence="16">
    <location>
        <begin position="665"/>
        <end position="892"/>
    </location>
</feature>
<feature type="transmembrane region" description="Helical" evidence="14">
    <location>
        <begin position="563"/>
        <end position="584"/>
    </location>
</feature>
<dbReference type="InterPro" id="IPR053973">
    <property type="entry name" value="ERMP1-like_C"/>
</dbReference>
<dbReference type="SUPFAM" id="SSF53187">
    <property type="entry name" value="Zn-dependent exopeptidases"/>
    <property type="match status" value="1"/>
</dbReference>